<dbReference type="EMBL" id="MBAD02002443">
    <property type="protein sequence ID" value="RLN47486.1"/>
    <property type="molecule type" value="Genomic_DNA"/>
</dbReference>
<dbReference type="Pfam" id="PF03133">
    <property type="entry name" value="TTL"/>
    <property type="match status" value="1"/>
</dbReference>
<accession>A0A3F2S126</accession>
<keyword evidence="3" id="KW-0963">Cytoplasm</keyword>
<keyword evidence="12" id="KW-0966">Cell projection</keyword>
<reference evidence="18 19" key="1">
    <citation type="submission" date="2018-07" db="EMBL/GenBank/DDBJ databases">
        <title>Genome sequencing of oomycete isolates from Chile give support for New Zealand origin for Phytophthora kernoviae and make available the first Nothophytophthora sp. genome.</title>
        <authorList>
            <person name="Studholme D.J."/>
            <person name="Sanfuentes E."/>
            <person name="Panda P."/>
            <person name="Hill R."/>
            <person name="Sambles C."/>
            <person name="Grant M."/>
            <person name="Williams N.M."/>
            <person name="Mcdougal R.L."/>
        </authorList>
    </citation>
    <scope>NUCLEOTIDE SEQUENCE [LARGE SCALE GENOMIC DNA]</scope>
    <source>
        <strain evidence="17">Chile6</strain>
        <strain evidence="16">Chile7</strain>
    </source>
</reference>
<keyword evidence="9" id="KW-0969">Cilium</keyword>
<keyword evidence="6" id="KW-0677">Repeat</keyword>
<evidence type="ECO:0000256" key="1">
    <source>
        <dbReference type="ARBA" id="ARBA00004120"/>
    </source>
</evidence>
<dbReference type="GO" id="GO:0036064">
    <property type="term" value="C:ciliary basal body"/>
    <property type="evidence" value="ECO:0007669"/>
    <property type="project" value="TreeGrafter"/>
</dbReference>
<evidence type="ECO:0000313" key="16">
    <source>
        <dbReference type="EMBL" id="RLN47486.1"/>
    </source>
</evidence>
<evidence type="ECO:0000259" key="15">
    <source>
        <dbReference type="PROSITE" id="PS51294"/>
    </source>
</evidence>
<dbReference type="OrthoDB" id="202825at2759"/>
<evidence type="ECO:0000256" key="12">
    <source>
        <dbReference type="ARBA" id="ARBA00023273"/>
    </source>
</evidence>
<evidence type="ECO:0000313" key="19">
    <source>
        <dbReference type="Proteomes" id="UP000284657"/>
    </source>
</evidence>
<feature type="compositionally biased region" description="Polar residues" evidence="13">
    <location>
        <begin position="243"/>
        <end position="255"/>
    </location>
</feature>
<evidence type="ECO:0000313" key="17">
    <source>
        <dbReference type="EMBL" id="RLN67642.1"/>
    </source>
</evidence>
<feature type="domain" description="Myb-like" evidence="14">
    <location>
        <begin position="369"/>
        <end position="419"/>
    </location>
</feature>
<feature type="region of interest" description="Disordered" evidence="13">
    <location>
        <begin position="413"/>
        <end position="486"/>
    </location>
</feature>
<evidence type="ECO:0000256" key="10">
    <source>
        <dbReference type="ARBA" id="ARBA00023125"/>
    </source>
</evidence>
<feature type="compositionally biased region" description="Low complexity" evidence="13">
    <location>
        <begin position="450"/>
        <end position="483"/>
    </location>
</feature>
<evidence type="ECO:0000256" key="13">
    <source>
        <dbReference type="SAM" id="MobiDB-lite"/>
    </source>
</evidence>
<dbReference type="GO" id="GO:0015631">
    <property type="term" value="F:tubulin binding"/>
    <property type="evidence" value="ECO:0007669"/>
    <property type="project" value="TreeGrafter"/>
</dbReference>
<evidence type="ECO:0000256" key="4">
    <source>
        <dbReference type="ARBA" id="ARBA00022598"/>
    </source>
</evidence>
<proteinExistence type="inferred from homology"/>
<sequence>MQEDKAQFKPIKIPEESLDHKTCPKLQEEEGKAETQTAMELKDDAARTLSKGFSLDMKEEEKKKKECSDTTARKEIHVDVGDLVLQGDGSVTAAAASPTSSIEILVRKMQELVQKYGHQKVGAVGASTAADSEEGSANGSATDSEVLQLRTRLAAQEQLTQQLIDREHGREAEGEYMRKSVLSLQQDLIRLMNIIEMQMQIPMSMPMQMHFAPMMVGPSGEMAFCNPSPRGVGYATRAYAASDQASVSPAGQNNSTRKRPAEADESNGHYVHVRLPESASVLVSPAHDGTLVMKESMSPQCKRTKISATADSASTPNTKLGKRPWSVEEDGMLELAVQSTGANDWSAIARLLPGRCGKQCRERWVNHLSPAVNKEAWTEEEDDLIFKTRDRIGNHWADIARLLPGRTDNAVKNRYYSTMRRRGRQQRSKSQSIDSMSETSELAPVDDKSAMSSCSPTSSEATSSSAASTTSSAASTASSSTSGAGAGKFRWRVDSEKNVVMWNFERRGWTRTDDDDWNIYWASKATIKSMFNPETGMRLVDGQYVNHFPNHYELTRKDLLVKNIKRYKKEMLAAAANSSNSTTSTGSGGFSNSTASAGAQASTGGSAGMSAGTSSPGGVLSGGTIPVPSPTESLDFLPVTYTLPADYSLFVEEFRRNPNVMWIMKPCSQAQGKGIFIINKLSQTKKWANQRWTNMPIKEGYVVSRYIENPLLVGGKKFDLRMYVLVLSYRPMQALVHREGFARFCNVKYSAAPDDMDNPFMHLTNVAVQKNNEDYNSNHGGKWSVANLCLYVEATRGRGAGEKLLRDIHTVMLHALRAVQNVIINDPHCFECYGYDIIVDDNLKPWLVEVNASPSLSTTTLEDRNMKSRLLRDVIELAVAADAGSDQRRAVLPPPTLSPTTGFKWLLNETTQIEADRLRTDALRKNARRATSAQWR</sequence>
<keyword evidence="8" id="KW-0067">ATP-binding</keyword>
<evidence type="ECO:0000256" key="6">
    <source>
        <dbReference type="ARBA" id="ARBA00022737"/>
    </source>
</evidence>
<evidence type="ECO:0000256" key="3">
    <source>
        <dbReference type="ARBA" id="ARBA00022490"/>
    </source>
</evidence>
<dbReference type="Proteomes" id="UP000277300">
    <property type="component" value="Unassembled WGS sequence"/>
</dbReference>
<dbReference type="PANTHER" id="PTHR12241">
    <property type="entry name" value="TUBULIN POLYGLUTAMYLASE"/>
    <property type="match status" value="1"/>
</dbReference>
<evidence type="ECO:0000256" key="11">
    <source>
        <dbReference type="ARBA" id="ARBA00023212"/>
    </source>
</evidence>
<keyword evidence="10" id="KW-0238">DNA-binding</keyword>
<dbReference type="Gene3D" id="3.30.470.20">
    <property type="entry name" value="ATP-grasp fold, B domain"/>
    <property type="match status" value="1"/>
</dbReference>
<comment type="similarity">
    <text evidence="2">Belongs to the tubulin polyglutamylase family.</text>
</comment>
<feature type="domain" description="HTH myb-type" evidence="15">
    <location>
        <begin position="317"/>
        <end position="372"/>
    </location>
</feature>
<dbReference type="InterPro" id="IPR017930">
    <property type="entry name" value="Myb_dom"/>
</dbReference>
<dbReference type="SMART" id="SM00717">
    <property type="entry name" value="SANT"/>
    <property type="match status" value="2"/>
</dbReference>
<dbReference type="InterPro" id="IPR004344">
    <property type="entry name" value="TTL/TTLL_fam"/>
</dbReference>
<dbReference type="GO" id="GO:0070740">
    <property type="term" value="F:tubulin-glutamic acid ligase activity"/>
    <property type="evidence" value="ECO:0007669"/>
    <property type="project" value="TreeGrafter"/>
</dbReference>
<dbReference type="GO" id="GO:0003677">
    <property type="term" value="F:DNA binding"/>
    <property type="evidence" value="ECO:0007669"/>
    <property type="project" value="UniProtKB-KW"/>
</dbReference>
<dbReference type="Pfam" id="PF00249">
    <property type="entry name" value="Myb_DNA-binding"/>
    <property type="match status" value="2"/>
</dbReference>
<dbReference type="AlphaFoldDB" id="A0A3F2S126"/>
<evidence type="ECO:0000256" key="7">
    <source>
        <dbReference type="ARBA" id="ARBA00022741"/>
    </source>
</evidence>
<dbReference type="PROSITE" id="PS51294">
    <property type="entry name" value="HTH_MYB"/>
    <property type="match status" value="2"/>
</dbReference>
<dbReference type="GO" id="GO:0000226">
    <property type="term" value="P:microtubule cytoskeleton organization"/>
    <property type="evidence" value="ECO:0007669"/>
    <property type="project" value="TreeGrafter"/>
</dbReference>
<feature type="domain" description="Myb-like" evidence="14">
    <location>
        <begin position="317"/>
        <end position="368"/>
    </location>
</feature>
<dbReference type="PANTHER" id="PTHR12241:SF31">
    <property type="entry name" value="POLYGLUTAMYLASE COMPLEX SUBUNIT TTLL1"/>
    <property type="match status" value="1"/>
</dbReference>
<dbReference type="Gene3D" id="1.10.10.60">
    <property type="entry name" value="Homeodomain-like"/>
    <property type="match status" value="2"/>
</dbReference>
<evidence type="ECO:0000256" key="8">
    <source>
        <dbReference type="ARBA" id="ARBA00022840"/>
    </source>
</evidence>
<evidence type="ECO:0000256" key="5">
    <source>
        <dbReference type="ARBA" id="ARBA00022701"/>
    </source>
</evidence>
<protein>
    <submittedName>
        <fullName evidence="17">Uncharacterized protein</fullName>
    </submittedName>
</protein>
<dbReference type="FunFam" id="1.10.10.60:FF:000010">
    <property type="entry name" value="Transcriptional activator Myb isoform A"/>
    <property type="match status" value="1"/>
</dbReference>
<feature type="region of interest" description="Disordered" evidence="13">
    <location>
        <begin position="242"/>
        <end position="265"/>
    </location>
</feature>
<evidence type="ECO:0000256" key="2">
    <source>
        <dbReference type="ARBA" id="ARBA00006118"/>
    </source>
</evidence>
<dbReference type="SUPFAM" id="SSF46689">
    <property type="entry name" value="Homeodomain-like"/>
    <property type="match status" value="1"/>
</dbReference>
<comment type="subcellular location">
    <subcellularLocation>
        <location evidence="1">Cytoplasm</location>
        <location evidence="1">Cytoskeleton</location>
        <location evidence="1">Cilium basal body</location>
    </subcellularLocation>
</comment>
<dbReference type="PROSITE" id="PS50090">
    <property type="entry name" value="MYB_LIKE"/>
    <property type="match status" value="2"/>
</dbReference>
<dbReference type="PROSITE" id="PS51221">
    <property type="entry name" value="TTL"/>
    <property type="match status" value="1"/>
</dbReference>
<evidence type="ECO:0000259" key="14">
    <source>
        <dbReference type="PROSITE" id="PS50090"/>
    </source>
</evidence>
<dbReference type="EMBL" id="MBDO02000021">
    <property type="protein sequence ID" value="RLN67642.1"/>
    <property type="molecule type" value="Genomic_DNA"/>
</dbReference>
<dbReference type="Proteomes" id="UP000284657">
    <property type="component" value="Unassembled WGS sequence"/>
</dbReference>
<dbReference type="CDD" id="cd00167">
    <property type="entry name" value="SANT"/>
    <property type="match status" value="2"/>
</dbReference>
<gene>
    <name evidence="16" type="ORF">BBJ29_000594</name>
    <name evidence="17" type="ORF">BBP00_00001519</name>
</gene>
<organism evidence="17 18">
    <name type="scientific">Phytophthora kernoviae</name>
    <dbReference type="NCBI Taxonomy" id="325452"/>
    <lineage>
        <taxon>Eukaryota</taxon>
        <taxon>Sar</taxon>
        <taxon>Stramenopiles</taxon>
        <taxon>Oomycota</taxon>
        <taxon>Peronosporomycetes</taxon>
        <taxon>Peronosporales</taxon>
        <taxon>Peronosporaceae</taxon>
        <taxon>Phytophthora</taxon>
    </lineage>
</organism>
<dbReference type="SUPFAM" id="SSF56059">
    <property type="entry name" value="Glutathione synthetase ATP-binding domain-like"/>
    <property type="match status" value="1"/>
</dbReference>
<feature type="compositionally biased region" description="Low complexity" evidence="13">
    <location>
        <begin position="575"/>
        <end position="618"/>
    </location>
</feature>
<comment type="caution">
    <text evidence="17">The sequence shown here is derived from an EMBL/GenBank/DDBJ whole genome shotgun (WGS) entry which is preliminary data.</text>
</comment>
<keyword evidence="7" id="KW-0547">Nucleotide-binding</keyword>
<dbReference type="GO" id="GO:0005874">
    <property type="term" value="C:microtubule"/>
    <property type="evidence" value="ECO:0007669"/>
    <property type="project" value="UniProtKB-KW"/>
</dbReference>
<name>A0A3F2S126_9STRA</name>
<dbReference type="InterPro" id="IPR009057">
    <property type="entry name" value="Homeodomain-like_sf"/>
</dbReference>
<feature type="domain" description="HTH myb-type" evidence="15">
    <location>
        <begin position="373"/>
        <end position="423"/>
    </location>
</feature>
<evidence type="ECO:0000313" key="18">
    <source>
        <dbReference type="Proteomes" id="UP000277300"/>
    </source>
</evidence>
<feature type="region of interest" description="Disordered" evidence="13">
    <location>
        <begin position="575"/>
        <end position="624"/>
    </location>
</feature>
<keyword evidence="11" id="KW-0206">Cytoskeleton</keyword>
<dbReference type="InterPro" id="IPR001005">
    <property type="entry name" value="SANT/Myb"/>
</dbReference>
<keyword evidence="4" id="KW-0436">Ligase</keyword>
<keyword evidence="5" id="KW-0493">Microtubule</keyword>
<evidence type="ECO:0000256" key="9">
    <source>
        <dbReference type="ARBA" id="ARBA00023069"/>
    </source>
</evidence>
<dbReference type="GO" id="GO:0005524">
    <property type="term" value="F:ATP binding"/>
    <property type="evidence" value="ECO:0007669"/>
    <property type="project" value="UniProtKB-KW"/>
</dbReference>